<evidence type="ECO:0008006" key="3">
    <source>
        <dbReference type="Google" id="ProtNLM"/>
    </source>
</evidence>
<dbReference type="HOGENOM" id="CLU_424338_0_0_7"/>
<name>M4VTL1_9BACT</name>
<keyword evidence="2" id="KW-1185">Reference proteome</keyword>
<dbReference type="PROSITE" id="PS51257">
    <property type="entry name" value="PROKAR_LIPOPROTEIN"/>
    <property type="match status" value="1"/>
</dbReference>
<dbReference type="PATRIC" id="fig|1184267.3.peg.2339"/>
<dbReference type="KEGG" id="bex:A11Q_2308"/>
<dbReference type="Proteomes" id="UP000012040">
    <property type="component" value="Chromosome"/>
</dbReference>
<evidence type="ECO:0000313" key="1">
    <source>
        <dbReference type="EMBL" id="AGH96524.1"/>
    </source>
</evidence>
<dbReference type="RefSeq" id="WP_015471014.1">
    <property type="nucleotide sequence ID" value="NC_020813.1"/>
</dbReference>
<evidence type="ECO:0000313" key="2">
    <source>
        <dbReference type="Proteomes" id="UP000012040"/>
    </source>
</evidence>
<dbReference type="OrthoDB" id="5287659at2"/>
<sequence>MKNRYFNLCLLILALIWVGACTPIQNSRFNEYLSQKYEIPECKQHYTYASKTSLVGTAVFYKRGVNLVLQGGELKNMTLGDPLATPLPIRFAEVAVYDSKNQIIQCGKTDNNGNLKALDAVSNLEIPAIAGNYTARIFSRINHTLTFAGKPDFAVNVAVKKDKYTNELHSLSASFSSNARDDSSVRLVAYARQTDSMDVEGGAFNILNNMYTAYNYIRSNTGITNTTCLSEKLNVYWRIGFNPAQYIYPDLDPSGLGNGSFYDQSNNSLYITGGRLGNISLEVTNHFDDYVTIHELGHHIENVCGSLRTPGGSHQIITRIDPRLAWAEGWANYFAAQVMYNSIQQLNPEFTTKMATSGITDTNWTYLFASEGFSDSVQNIGSGGGFMFDLKKPGNNPDSWQSGIFFGQPFDKVDPSRYFGEGHFREGAITRGLFKFTNACGANCISSGNEIPFSYIWSAMNKQTGIGQLQYIYKSSLNLFELIKSSLGAATWNSVYRTFNAAVTSEALHLFSDGYYNSGSVYSWIPYGTYLTTVTAGSCSQTLRIEPRSDDPVLTGTNSDQRYSNHFYTLDLNYLSNVSELSVTFTKTVSGGTDTEFDLLLYDGSNYFSVDDYSCTTQRDAYGTCLGSFAPSRGINEYVVRYDRRAGAINTKTIRDLNTLNKNRRYLLNIRAYTANKSINSLTEYEYRITNQNGDNICP</sequence>
<dbReference type="AlphaFoldDB" id="M4VTL1"/>
<dbReference type="STRING" id="1184267.A11Q_2308"/>
<organism evidence="1 2">
    <name type="scientific">Pseudobdellovibrio exovorus JSS</name>
    <dbReference type="NCBI Taxonomy" id="1184267"/>
    <lineage>
        <taxon>Bacteria</taxon>
        <taxon>Pseudomonadati</taxon>
        <taxon>Bdellovibrionota</taxon>
        <taxon>Bdellovibrionia</taxon>
        <taxon>Bdellovibrionales</taxon>
        <taxon>Pseudobdellovibrionaceae</taxon>
        <taxon>Pseudobdellovibrio</taxon>
    </lineage>
</organism>
<dbReference type="eggNOG" id="ENOG502ZAH5">
    <property type="taxonomic scope" value="Bacteria"/>
</dbReference>
<reference evidence="1 2" key="1">
    <citation type="journal article" date="2013" name="ISME J.">
        <title>By their genes ye shall know them: genomic signatures of predatory bacteria.</title>
        <authorList>
            <person name="Pasternak Z."/>
            <person name="Pietrokovski S."/>
            <person name="Rotem O."/>
            <person name="Gophna U."/>
            <person name="Lurie-Weinberger M.N."/>
            <person name="Jurkevitch E."/>
        </authorList>
    </citation>
    <scope>NUCLEOTIDE SEQUENCE [LARGE SCALE GENOMIC DNA]</scope>
    <source>
        <strain evidence="1 2">JSS</strain>
    </source>
</reference>
<gene>
    <name evidence="1" type="ORF">A11Q_2308</name>
</gene>
<protein>
    <recommendedName>
        <fullName evidence="3">Lipoprotein</fullName>
    </recommendedName>
</protein>
<accession>M4VTL1</accession>
<proteinExistence type="predicted"/>
<dbReference type="EMBL" id="CP003537">
    <property type="protein sequence ID" value="AGH96524.1"/>
    <property type="molecule type" value="Genomic_DNA"/>
</dbReference>